<protein>
    <submittedName>
        <fullName evidence="1">Uncharacterized protein</fullName>
    </submittedName>
</protein>
<evidence type="ECO:0000313" key="2">
    <source>
        <dbReference type="Proteomes" id="UP001060215"/>
    </source>
</evidence>
<evidence type="ECO:0000313" key="1">
    <source>
        <dbReference type="EMBL" id="KAI8031558.1"/>
    </source>
</evidence>
<accession>A0ACC0J299</accession>
<keyword evidence="2" id="KW-1185">Reference proteome</keyword>
<dbReference type="Proteomes" id="UP001060215">
    <property type="component" value="Chromosome 1"/>
</dbReference>
<proteinExistence type="predicted"/>
<name>A0ACC0J299_9ERIC</name>
<organism evidence="1 2">
    <name type="scientific">Camellia lanceoleosa</name>
    <dbReference type="NCBI Taxonomy" id="1840588"/>
    <lineage>
        <taxon>Eukaryota</taxon>
        <taxon>Viridiplantae</taxon>
        <taxon>Streptophyta</taxon>
        <taxon>Embryophyta</taxon>
        <taxon>Tracheophyta</taxon>
        <taxon>Spermatophyta</taxon>
        <taxon>Magnoliopsida</taxon>
        <taxon>eudicotyledons</taxon>
        <taxon>Gunneridae</taxon>
        <taxon>Pentapetalae</taxon>
        <taxon>asterids</taxon>
        <taxon>Ericales</taxon>
        <taxon>Theaceae</taxon>
        <taxon>Camellia</taxon>
    </lineage>
</organism>
<reference evidence="1 2" key="1">
    <citation type="journal article" date="2022" name="Plant J.">
        <title>Chromosome-level genome of Camellia lanceoleosa provides a valuable resource for understanding genome evolution and self-incompatibility.</title>
        <authorList>
            <person name="Gong W."/>
            <person name="Xiao S."/>
            <person name="Wang L."/>
            <person name="Liao Z."/>
            <person name="Chang Y."/>
            <person name="Mo W."/>
            <person name="Hu G."/>
            <person name="Li W."/>
            <person name="Zhao G."/>
            <person name="Zhu H."/>
            <person name="Hu X."/>
            <person name="Ji K."/>
            <person name="Xiang X."/>
            <person name="Song Q."/>
            <person name="Yuan D."/>
            <person name="Jin S."/>
            <person name="Zhang L."/>
        </authorList>
    </citation>
    <scope>NUCLEOTIDE SEQUENCE [LARGE SCALE GENOMIC DNA]</scope>
    <source>
        <strain evidence="1">SQ_2022a</strain>
    </source>
</reference>
<comment type="caution">
    <text evidence="1">The sequence shown here is derived from an EMBL/GenBank/DDBJ whole genome shotgun (WGS) entry which is preliminary data.</text>
</comment>
<dbReference type="EMBL" id="CM045758">
    <property type="protein sequence ID" value="KAI8031558.1"/>
    <property type="molecule type" value="Genomic_DNA"/>
</dbReference>
<sequence length="262" mass="28188">MWTTLSASLESGRPQAKASVEVFGASSHSPGSLVEVSSKLPDLGRVCASFLAGLELRRTYTAMVASQESGLPQANTAVEDFRGSLLSLGSTVTVSPKLLSVLVGDEQCLQDLSCGEECEPKGTADEGCWSSRVDRLALVVQLEVVDAEVDVVDVGVEEGIHSLVVDFHEDVIPSSEEVLRWVLSRINEVSHFLEVSFEGHEHEAFALFSAIEGSWRESALNCQINGPEAVICVVASQIPNLGESVIDASLQEKEGFRWVAEQ</sequence>
<gene>
    <name evidence="1" type="ORF">LOK49_LG01G00896</name>
</gene>